<dbReference type="RefSeq" id="XP_028141063.1">
    <property type="nucleotide sequence ID" value="XM_028285262.1"/>
</dbReference>
<evidence type="ECO:0000256" key="3">
    <source>
        <dbReference type="ARBA" id="ARBA00022741"/>
    </source>
</evidence>
<dbReference type="OrthoDB" id="6256226at2759"/>
<organism evidence="18">
    <name type="scientific">Diabrotica virgifera virgifera</name>
    <name type="common">western corn rootworm</name>
    <dbReference type="NCBI Taxonomy" id="50390"/>
    <lineage>
        <taxon>Eukaryota</taxon>
        <taxon>Metazoa</taxon>
        <taxon>Ecdysozoa</taxon>
        <taxon>Arthropoda</taxon>
        <taxon>Hexapoda</taxon>
        <taxon>Insecta</taxon>
        <taxon>Pterygota</taxon>
        <taxon>Neoptera</taxon>
        <taxon>Endopterygota</taxon>
        <taxon>Coleoptera</taxon>
        <taxon>Polyphaga</taxon>
        <taxon>Cucujiformia</taxon>
        <taxon>Chrysomeloidea</taxon>
        <taxon>Chrysomelidae</taxon>
        <taxon>Galerucinae</taxon>
        <taxon>Diabroticina</taxon>
        <taxon>Diabroticites</taxon>
        <taxon>Diabrotica</taxon>
    </lineage>
</organism>
<protein>
    <submittedName>
        <fullName evidence="18 19">Transmembrane GTPase Marf</fullName>
    </submittedName>
</protein>
<dbReference type="Gene3D" id="1.20.5.110">
    <property type="match status" value="1"/>
</dbReference>
<dbReference type="FunFam" id="3.40.50.300:FF:000214">
    <property type="entry name" value="Mitofusin 2"/>
    <property type="match status" value="1"/>
</dbReference>
<evidence type="ECO:0000256" key="10">
    <source>
        <dbReference type="ARBA" id="ARBA00023134"/>
    </source>
</evidence>
<evidence type="ECO:0000256" key="4">
    <source>
        <dbReference type="ARBA" id="ARBA00022787"/>
    </source>
</evidence>
<keyword evidence="17" id="KW-1185">Reference proteome</keyword>
<dbReference type="PANTHER" id="PTHR10465">
    <property type="entry name" value="TRANSMEMBRANE GTPASE FZO1"/>
    <property type="match status" value="1"/>
</dbReference>
<dbReference type="InterPro" id="IPR027094">
    <property type="entry name" value="Mitofusin_fam"/>
</dbReference>
<gene>
    <name evidence="18 19" type="primary">LOC114335097</name>
</gene>
<evidence type="ECO:0000256" key="11">
    <source>
        <dbReference type="ARBA" id="ARBA00023136"/>
    </source>
</evidence>
<keyword evidence="11 14" id="KW-0472">Membrane</keyword>
<sequence length="765" mass="87108">MAAYINRTISVMSGGDGPHNRPPVTAVLTERGKRIPLDNSPLQIFVKAKKKINDIFGEIEEYVEDTVQYMHEIEKDEKIVNSEKVKNTEEYVSKVHSIRDVLQRDHMKVAFFGRTSNGKSSVINAMLGDKILPSGIGHTTNCFLQVEGAPSDEPYLVLEGSDEHCAVESVGQLAHALCKEKLNESSLVKVYWPKNRCLLLRDDVVFVDSPGVDVTPNLDEWIDKHCLDADVFVLVANAESTLMVTEKNFFHKVSTKLSKPNIFILNNRWDASASEPEFLDQVRKQHQERAVDFLVKELKVCTPKEAEERIFFISAKEMLQVRMAEGKSNSISLPEGFQTRHFEFEDFEKKFEECISKSAVKTKFEQHSQRGKYITNELRDILEGILSDALKLKEDKLCQRKELNDKINYTEQQLMVVTQEMKKKIHSMVEDVEQRVSKALSEEIRRLSTLVDEFNLPFHPEPLVLNVYKKELHLHVETGLGSNLRARLSTALALNMEASQKEMTERMEALIPESHKMASSVVLPRRQPFEILYRLNCDNLCADFQEDLEFRFSWGLTSLIQKYAGSGANFLALRNKRESPTSPNIPSTPTDVVDGRLLYASTSIDEWSLLSRLAIMGASSQGTMGGLLVAGFLFKTIGWRILAITGAMYGCLYLYERLTWTNKAKEKSFKKQYVQHASKKLRMIIDLTSANCSHQVQQELSGTFARLCQVIDDTTSVMDKQLVELEQELNRLESAGSKAKVLRNKANYLTHELELFDKAYLRMTH</sequence>
<evidence type="ECO:0000256" key="13">
    <source>
        <dbReference type="SAM" id="Coils"/>
    </source>
</evidence>
<dbReference type="GO" id="GO:0005525">
    <property type="term" value="F:GTP binding"/>
    <property type="evidence" value="ECO:0007669"/>
    <property type="project" value="UniProtKB-KW"/>
</dbReference>
<evidence type="ECO:0000313" key="19">
    <source>
        <dbReference type="RefSeq" id="XP_028141063.1"/>
    </source>
</evidence>
<evidence type="ECO:0000313" key="18">
    <source>
        <dbReference type="RefSeq" id="XP_028141062.1"/>
    </source>
</evidence>
<dbReference type="GO" id="GO:0005741">
    <property type="term" value="C:mitochondrial outer membrane"/>
    <property type="evidence" value="ECO:0007669"/>
    <property type="project" value="UniProtKB-SubCell"/>
</dbReference>
<dbReference type="InterPro" id="IPR027417">
    <property type="entry name" value="P-loop_NTPase"/>
</dbReference>
<dbReference type="PROSITE" id="PS51718">
    <property type="entry name" value="G_DYNAMIN_2"/>
    <property type="match status" value="1"/>
</dbReference>
<keyword evidence="5" id="KW-0378">Hydrolase</keyword>
<dbReference type="RefSeq" id="XP_028141062.1">
    <property type="nucleotide sequence ID" value="XM_028285261.1"/>
</dbReference>
<reference evidence="16" key="2">
    <citation type="submission" date="2025-05" db="UniProtKB">
        <authorList>
            <consortium name="EnsemblMetazoa"/>
        </authorList>
    </citation>
    <scope>IDENTIFICATION</scope>
</reference>
<keyword evidence="3" id="KW-0547">Nucleotide-binding</keyword>
<comment type="catalytic activity">
    <reaction evidence="12">
        <text>GTP + H2O = GDP + phosphate + H(+)</text>
        <dbReference type="Rhea" id="RHEA:19669"/>
        <dbReference type="ChEBI" id="CHEBI:15377"/>
        <dbReference type="ChEBI" id="CHEBI:15378"/>
        <dbReference type="ChEBI" id="CHEBI:37565"/>
        <dbReference type="ChEBI" id="CHEBI:43474"/>
        <dbReference type="ChEBI" id="CHEBI:58189"/>
    </reaction>
</comment>
<dbReference type="Gene3D" id="3.40.50.300">
    <property type="entry name" value="P-loop containing nucleotide triphosphate hydrolases"/>
    <property type="match status" value="1"/>
</dbReference>
<evidence type="ECO:0000313" key="16">
    <source>
        <dbReference type="EnsemblMetazoa" id="XP_050500507.1"/>
    </source>
</evidence>
<dbReference type="Proteomes" id="UP001652700">
    <property type="component" value="Unplaced"/>
</dbReference>
<keyword evidence="8 13" id="KW-0175">Coiled coil</keyword>
<evidence type="ECO:0000256" key="9">
    <source>
        <dbReference type="ARBA" id="ARBA00023128"/>
    </source>
</evidence>
<evidence type="ECO:0000256" key="7">
    <source>
        <dbReference type="ARBA" id="ARBA00022989"/>
    </source>
</evidence>
<evidence type="ECO:0000259" key="15">
    <source>
        <dbReference type="PROSITE" id="PS51718"/>
    </source>
</evidence>
<reference evidence="18 19" key="1">
    <citation type="submission" date="2025-04" db="UniProtKB">
        <authorList>
            <consortium name="RefSeq"/>
        </authorList>
    </citation>
    <scope>IDENTIFICATION</scope>
    <source>
        <tissue evidence="18 19">Whole insect</tissue>
    </source>
</reference>
<dbReference type="GO" id="GO:0051646">
    <property type="term" value="P:mitochondrion localization"/>
    <property type="evidence" value="ECO:0007669"/>
    <property type="project" value="TreeGrafter"/>
</dbReference>
<dbReference type="PANTHER" id="PTHR10465:SF3">
    <property type="entry name" value="TRANSMEMBRANE GTPASE MARF-RELATED"/>
    <property type="match status" value="1"/>
</dbReference>
<feature type="domain" description="Dynamin-type G" evidence="15">
    <location>
        <begin position="103"/>
        <end position="353"/>
    </location>
</feature>
<dbReference type="EnsemblMetazoa" id="XM_050644551.1">
    <property type="protein sequence ID" value="XP_050500508.1"/>
    <property type="gene ID" value="LOC126880594"/>
</dbReference>
<evidence type="ECO:0000256" key="8">
    <source>
        <dbReference type="ARBA" id="ARBA00023054"/>
    </source>
</evidence>
<evidence type="ECO:0000313" key="17">
    <source>
        <dbReference type="Proteomes" id="UP001652700"/>
    </source>
</evidence>
<dbReference type="GO" id="GO:0003924">
    <property type="term" value="F:GTPase activity"/>
    <property type="evidence" value="ECO:0007669"/>
    <property type="project" value="InterPro"/>
</dbReference>
<evidence type="ECO:0000256" key="5">
    <source>
        <dbReference type="ARBA" id="ARBA00022801"/>
    </source>
</evidence>
<dbReference type="Pfam" id="PF00350">
    <property type="entry name" value="Dynamin_N"/>
    <property type="match status" value="1"/>
</dbReference>
<dbReference type="SUPFAM" id="SSF52540">
    <property type="entry name" value="P-loop containing nucleoside triphosphate hydrolases"/>
    <property type="match status" value="1"/>
</dbReference>
<keyword evidence="6" id="KW-0832">Ubl conjugation</keyword>
<dbReference type="EnsemblMetazoa" id="XM_050644550.1">
    <property type="protein sequence ID" value="XP_050500507.1"/>
    <property type="gene ID" value="LOC126880594"/>
</dbReference>
<evidence type="ECO:0000256" key="2">
    <source>
        <dbReference type="ARBA" id="ARBA00022692"/>
    </source>
</evidence>
<evidence type="ECO:0000256" key="14">
    <source>
        <dbReference type="SAM" id="Phobius"/>
    </source>
</evidence>
<keyword evidence="7 14" id="KW-1133">Transmembrane helix</keyword>
<dbReference type="CDD" id="cd09912">
    <property type="entry name" value="DLP_2"/>
    <property type="match status" value="1"/>
</dbReference>
<keyword evidence="2 14" id="KW-0812">Transmembrane</keyword>
<comment type="subcellular location">
    <subcellularLocation>
        <location evidence="1">Mitochondrion outer membrane</location>
        <topology evidence="1">Multi-pass membrane protein</topology>
    </subcellularLocation>
</comment>
<keyword evidence="10" id="KW-0342">GTP-binding</keyword>
<name>A0A6P7G223_DIAVI</name>
<dbReference type="InterPro" id="IPR006884">
    <property type="entry name" value="Fzo/mitofusin_HR2"/>
</dbReference>
<evidence type="ECO:0000256" key="6">
    <source>
        <dbReference type="ARBA" id="ARBA00022843"/>
    </source>
</evidence>
<dbReference type="InterPro" id="IPR030381">
    <property type="entry name" value="G_DYNAMIN_dom"/>
</dbReference>
<feature type="transmembrane region" description="Helical" evidence="14">
    <location>
        <begin position="637"/>
        <end position="655"/>
    </location>
</feature>
<dbReference type="FunFam" id="1.20.5.110:FF:000012">
    <property type="entry name" value="Mitofusin 2"/>
    <property type="match status" value="1"/>
</dbReference>
<dbReference type="SUPFAM" id="SSF111479">
    <property type="entry name" value="Fzo-like conserved region"/>
    <property type="match status" value="1"/>
</dbReference>
<evidence type="ECO:0000256" key="1">
    <source>
        <dbReference type="ARBA" id="ARBA00004374"/>
    </source>
</evidence>
<proteinExistence type="predicted"/>
<dbReference type="GO" id="GO:0008053">
    <property type="term" value="P:mitochondrial fusion"/>
    <property type="evidence" value="ECO:0007669"/>
    <property type="project" value="InterPro"/>
</dbReference>
<dbReference type="InterPro" id="IPR045063">
    <property type="entry name" value="Dynamin_N"/>
</dbReference>
<dbReference type="AlphaFoldDB" id="A0A6P7G223"/>
<evidence type="ECO:0000256" key="12">
    <source>
        <dbReference type="ARBA" id="ARBA00048548"/>
    </source>
</evidence>
<keyword evidence="9" id="KW-0496">Mitochondrion</keyword>
<accession>A0A6P7G223</accession>
<feature type="coiled-coil region" evidence="13">
    <location>
        <begin position="715"/>
        <end position="745"/>
    </location>
</feature>
<dbReference type="Pfam" id="PF04799">
    <property type="entry name" value="Fzo_mitofusin"/>
    <property type="match status" value="1"/>
</dbReference>
<keyword evidence="4" id="KW-1000">Mitochondrion outer membrane</keyword>